<evidence type="ECO:0000313" key="2">
    <source>
        <dbReference type="Proteomes" id="UP000027734"/>
    </source>
</evidence>
<reference evidence="1 2" key="1">
    <citation type="submission" date="2014-01" db="EMBL/GenBank/DDBJ databases">
        <title>Sulfitobacter donghicola JCM 14565 Genome Sequencing.</title>
        <authorList>
            <person name="Lai Q."/>
            <person name="Hong Z."/>
        </authorList>
    </citation>
    <scope>NUCLEOTIDE SEQUENCE [LARGE SCALE GENOMIC DNA]</scope>
    <source>
        <strain evidence="1 2">JCM 14565</strain>
    </source>
</reference>
<accession>A0A073ITZ1</accession>
<gene>
    <name evidence="1" type="ORF">DSW25_13470</name>
</gene>
<organism evidence="1 2">
    <name type="scientific">Sulfitobacter donghicola DSW-25 = KCTC 12864 = JCM 14565</name>
    <dbReference type="NCBI Taxonomy" id="1300350"/>
    <lineage>
        <taxon>Bacteria</taxon>
        <taxon>Pseudomonadati</taxon>
        <taxon>Pseudomonadota</taxon>
        <taxon>Alphaproteobacteria</taxon>
        <taxon>Rhodobacterales</taxon>
        <taxon>Roseobacteraceae</taxon>
        <taxon>Sulfitobacter</taxon>
    </lineage>
</organism>
<dbReference type="EMBL" id="JAMC01000005">
    <property type="protein sequence ID" value="KEJ88872.1"/>
    <property type="molecule type" value="Genomic_DNA"/>
</dbReference>
<dbReference type="RefSeq" id="WP_025059538.1">
    <property type="nucleotide sequence ID" value="NZ_JAMC01000005.1"/>
</dbReference>
<proteinExistence type="predicted"/>
<keyword evidence="2" id="KW-1185">Reference proteome</keyword>
<sequence>MDTGFFKWLWRFNAAAIALCLLFALIMILSELSRDLTRNLFSPRTTNTLVAPVDDSEEETVQAQEKKRFFGALSRSGNANIYAVPLFLEQDISTYSGISKSSTGNRINYRIVNMNTQSSRWLFEGMDRLILETRQILTEPNGGTPKFVGQLIEVVEEDTNNDTRLSARDTRSLYLTTADWSEPKKILNGVRMIFATQAQGNGVFDIIYSTTNQTHAARIDMETGNVLSSQTLPHFE</sequence>
<dbReference type="Proteomes" id="UP000027734">
    <property type="component" value="Unassembled WGS sequence"/>
</dbReference>
<dbReference type="OrthoDB" id="7877243at2"/>
<evidence type="ECO:0000313" key="1">
    <source>
        <dbReference type="EMBL" id="KEJ88872.1"/>
    </source>
</evidence>
<dbReference type="AlphaFoldDB" id="A0A073ITZ1"/>
<comment type="caution">
    <text evidence="1">The sequence shown here is derived from an EMBL/GenBank/DDBJ whole genome shotgun (WGS) entry which is preliminary data.</text>
</comment>
<dbReference type="STRING" id="1300350.Z948_2168"/>
<protein>
    <submittedName>
        <fullName evidence="1">Uncharacterized protein</fullName>
    </submittedName>
</protein>
<dbReference type="eggNOG" id="ENOG5031CGR">
    <property type="taxonomic scope" value="Bacteria"/>
</dbReference>
<name>A0A073ITZ1_9RHOB</name>